<reference evidence="1 2" key="2">
    <citation type="submission" date="2020-03" db="EMBL/GenBank/DDBJ databases">
        <authorList>
            <person name="Ichikawa N."/>
            <person name="Kimura A."/>
            <person name="Kitahashi Y."/>
            <person name="Uohara A."/>
        </authorList>
    </citation>
    <scope>NUCLEOTIDE SEQUENCE [LARGE SCALE GENOMIC DNA]</scope>
    <source>
        <strain evidence="1 2">NBRC 108639</strain>
    </source>
</reference>
<keyword evidence="2" id="KW-1185">Reference proteome</keyword>
<evidence type="ECO:0000313" key="2">
    <source>
        <dbReference type="Proteomes" id="UP000482800"/>
    </source>
</evidence>
<evidence type="ECO:0000313" key="1">
    <source>
        <dbReference type="EMBL" id="GFJ79411.1"/>
    </source>
</evidence>
<proteinExistence type="predicted"/>
<dbReference type="EMBL" id="BLPF01000001">
    <property type="protein sequence ID" value="GFJ79411.1"/>
    <property type="molecule type" value="Genomic_DNA"/>
</dbReference>
<protein>
    <submittedName>
        <fullName evidence="1">Uncharacterized protein</fullName>
    </submittedName>
</protein>
<gene>
    <name evidence="1" type="ORF">Phou_035910</name>
</gene>
<accession>A0A6V8KAD2</accession>
<dbReference type="AlphaFoldDB" id="A0A6V8KAD2"/>
<reference evidence="1 2" key="1">
    <citation type="submission" date="2020-03" db="EMBL/GenBank/DDBJ databases">
        <title>Whole genome shotgun sequence of Phytohabitans houttuyneae NBRC 108639.</title>
        <authorList>
            <person name="Komaki H."/>
            <person name="Tamura T."/>
        </authorList>
    </citation>
    <scope>NUCLEOTIDE SEQUENCE [LARGE SCALE GENOMIC DNA]</scope>
    <source>
        <strain evidence="1 2">NBRC 108639</strain>
    </source>
</reference>
<sequence>MGVTYDRPVEATLIVRLANGDEWKAREEDLAKFDLVRRLDAYAAFDDHLSKILHEAGLIQRELTEAQLNPLRYLVELAICHPDLLTHRDVAAVNAEVVEIERTLERLAAERGGSEG</sequence>
<dbReference type="Proteomes" id="UP000482800">
    <property type="component" value="Unassembled WGS sequence"/>
</dbReference>
<name>A0A6V8KAD2_9ACTN</name>
<comment type="caution">
    <text evidence="1">The sequence shown here is derived from an EMBL/GenBank/DDBJ whole genome shotgun (WGS) entry which is preliminary data.</text>
</comment>
<organism evidence="1 2">
    <name type="scientific">Phytohabitans houttuyneae</name>
    <dbReference type="NCBI Taxonomy" id="1076126"/>
    <lineage>
        <taxon>Bacteria</taxon>
        <taxon>Bacillati</taxon>
        <taxon>Actinomycetota</taxon>
        <taxon>Actinomycetes</taxon>
        <taxon>Micromonosporales</taxon>
        <taxon>Micromonosporaceae</taxon>
    </lineage>
</organism>